<evidence type="ECO:0000313" key="4">
    <source>
        <dbReference type="EMBL" id="GGB51654.1"/>
    </source>
</evidence>
<evidence type="ECO:0000313" key="5">
    <source>
        <dbReference type="Proteomes" id="UP000646152"/>
    </source>
</evidence>
<evidence type="ECO:0000259" key="3">
    <source>
        <dbReference type="Pfam" id="PF03372"/>
    </source>
</evidence>
<dbReference type="EMBL" id="BMKE01000025">
    <property type="protein sequence ID" value="GGB51654.1"/>
    <property type="molecule type" value="Genomic_DNA"/>
</dbReference>
<dbReference type="Pfam" id="PF03372">
    <property type="entry name" value="Exo_endo_phos"/>
    <property type="match status" value="1"/>
</dbReference>
<keyword evidence="2" id="KW-1133">Transmembrane helix</keyword>
<keyword evidence="4" id="KW-0540">Nuclease</keyword>
<feature type="region of interest" description="Disordered" evidence="1">
    <location>
        <begin position="328"/>
        <end position="361"/>
    </location>
</feature>
<accession>A0ABQ1IWX8</accession>
<protein>
    <submittedName>
        <fullName evidence="4">Endonuclease</fullName>
    </submittedName>
</protein>
<keyword evidence="4" id="KW-0378">Hydrolase</keyword>
<reference evidence="5" key="1">
    <citation type="journal article" date="2019" name="Int. J. Syst. Evol. Microbiol.">
        <title>The Global Catalogue of Microorganisms (GCM) 10K type strain sequencing project: providing services to taxonomists for standard genome sequencing and annotation.</title>
        <authorList>
            <consortium name="The Broad Institute Genomics Platform"/>
            <consortium name="The Broad Institute Genome Sequencing Center for Infectious Disease"/>
            <person name="Wu L."/>
            <person name="Ma J."/>
        </authorList>
    </citation>
    <scope>NUCLEOTIDE SEQUENCE [LARGE SCALE GENOMIC DNA]</scope>
    <source>
        <strain evidence="5">CGMCC 1.15923</strain>
    </source>
</reference>
<gene>
    <name evidence="4" type="ORF">GCM10011502_25960</name>
</gene>
<dbReference type="InterPro" id="IPR005135">
    <property type="entry name" value="Endo/exonuclease/phosphatase"/>
</dbReference>
<keyword evidence="2" id="KW-0472">Membrane</keyword>
<organism evidence="4 5">
    <name type="scientific">Oceanisphaera marina</name>
    <dbReference type="NCBI Taxonomy" id="2017550"/>
    <lineage>
        <taxon>Bacteria</taxon>
        <taxon>Pseudomonadati</taxon>
        <taxon>Pseudomonadota</taxon>
        <taxon>Gammaproteobacteria</taxon>
        <taxon>Aeromonadales</taxon>
        <taxon>Aeromonadaceae</taxon>
        <taxon>Oceanisphaera</taxon>
    </lineage>
</organism>
<keyword evidence="5" id="KW-1185">Reference proteome</keyword>
<feature type="compositionally biased region" description="Basic and acidic residues" evidence="1">
    <location>
        <begin position="345"/>
        <end position="361"/>
    </location>
</feature>
<dbReference type="GO" id="GO:0004519">
    <property type="term" value="F:endonuclease activity"/>
    <property type="evidence" value="ECO:0007669"/>
    <property type="project" value="UniProtKB-KW"/>
</dbReference>
<feature type="transmembrane region" description="Helical" evidence="2">
    <location>
        <begin position="34"/>
        <end position="52"/>
    </location>
</feature>
<comment type="caution">
    <text evidence="4">The sequence shown here is derived from an EMBL/GenBank/DDBJ whole genome shotgun (WGS) entry which is preliminary data.</text>
</comment>
<keyword evidence="4" id="KW-0255">Endonuclease</keyword>
<evidence type="ECO:0000256" key="1">
    <source>
        <dbReference type="SAM" id="MobiDB-lite"/>
    </source>
</evidence>
<dbReference type="Proteomes" id="UP000646152">
    <property type="component" value="Unassembled WGS sequence"/>
</dbReference>
<name>A0ABQ1IWX8_9GAMM</name>
<dbReference type="InterPro" id="IPR036691">
    <property type="entry name" value="Endo/exonu/phosph_ase_sf"/>
</dbReference>
<evidence type="ECO:0000256" key="2">
    <source>
        <dbReference type="SAM" id="Phobius"/>
    </source>
</evidence>
<dbReference type="RefSeq" id="WP_188630560.1">
    <property type="nucleotide sequence ID" value="NZ_BMKE01000025.1"/>
</dbReference>
<dbReference type="SUPFAM" id="SSF56219">
    <property type="entry name" value="DNase I-like"/>
    <property type="match status" value="1"/>
</dbReference>
<proteinExistence type="predicted"/>
<sequence length="361" mass="41041">MEWTLFALVTLITATITVLPLSRCEAWWIRGLDFPRVQFMTLAGVVMLFALWRLDLSHLGSLAIVGINFACLLYHAWWIWPYTRLHPKEVKSASAAQAEHTIKILSSNVLATNNNAQCLIDLVHQYSPDILVTLESTHWWQQQLAVLETDYPHTIKCPLDNLYGMHVYSRLPLENSTIEYLVQDDVPSMHCLVQLPCGAKIRTHFVHPAPPSPTENDESTERDAELLAVADSVADARLPVIVAGDLNDVAWSTTTRLFRKISGLLDPRIGRGMFNTFHAQHWFIRWPLDHLFHSHHFRVIKLHRLTLTGSDHFALLTCLGFTPNKDNGHSELPVDTDDQQLAEQKMAKENVNKSDVPELIK</sequence>
<feature type="domain" description="Endonuclease/exonuclease/phosphatase" evidence="3">
    <location>
        <begin position="105"/>
        <end position="312"/>
    </location>
</feature>
<keyword evidence="2" id="KW-0812">Transmembrane</keyword>
<dbReference type="Gene3D" id="3.60.10.10">
    <property type="entry name" value="Endonuclease/exonuclease/phosphatase"/>
    <property type="match status" value="1"/>
</dbReference>
<feature type="transmembrane region" description="Helical" evidence="2">
    <location>
        <begin position="59"/>
        <end position="80"/>
    </location>
</feature>